<accession>A0ABX8QME4</accession>
<dbReference type="PANTHER" id="PTHR23513">
    <property type="entry name" value="INTEGRAL MEMBRANE EFFLUX PROTEIN-RELATED"/>
    <property type="match status" value="1"/>
</dbReference>
<evidence type="ECO:0000313" key="7">
    <source>
        <dbReference type="EMBL" id="QXJ19895.1"/>
    </source>
</evidence>
<dbReference type="Proteomes" id="UP001049518">
    <property type="component" value="Chromosome"/>
</dbReference>
<dbReference type="InterPro" id="IPR011701">
    <property type="entry name" value="MFS"/>
</dbReference>
<feature type="transmembrane region" description="Helical" evidence="6">
    <location>
        <begin position="292"/>
        <end position="309"/>
    </location>
</feature>
<feature type="transmembrane region" description="Helical" evidence="6">
    <location>
        <begin position="149"/>
        <end position="171"/>
    </location>
</feature>
<evidence type="ECO:0000256" key="6">
    <source>
        <dbReference type="SAM" id="Phobius"/>
    </source>
</evidence>
<feature type="transmembrane region" description="Helical" evidence="6">
    <location>
        <begin position="261"/>
        <end position="280"/>
    </location>
</feature>
<keyword evidence="4 6" id="KW-1133">Transmembrane helix</keyword>
<keyword evidence="2" id="KW-1003">Cell membrane</keyword>
<feature type="transmembrane region" description="Helical" evidence="6">
    <location>
        <begin position="111"/>
        <end position="129"/>
    </location>
</feature>
<keyword evidence="8" id="KW-1185">Reference proteome</keyword>
<sequence length="423" mass="42014">MTVIGRGERRAGYREALAEPRFRVLFGSRALAIAADTLRMIALSVLVYGTTGSPLLAAVAYGIGFLPQLAGGALLGSLADRLRPRPLIWGAYAVEAAAAAALGLLGMPVAAALALVAVVACATPVFAGASNRLVAEALDGDAYVMGRSLMTMASAAAQLLGLAFGGIAVAAAGARHALLAAAAGHVAAALLVRLRLPDLPPPPRAGGGSVVGDSWAGNMRLLRDPVVRALLLAQWLPPAFAAGAESLLVPYAGTRGYGDGTAALLLGGSAAGMLLGNLAGARLLGPAARERLAVPLMAVFGLPLAAFALPLPAAAAAGLLVLCGCGFAYELGIQRPFVDALPEEGRGQAFGLLSTGLMTAQGVGPVLLGGAAEALPVGETLACAGAAILLTALLLRRPLRRARVTAAAPAAPPATGPAVGDAT</sequence>
<dbReference type="Pfam" id="PF07690">
    <property type="entry name" value="MFS_1"/>
    <property type="match status" value="1"/>
</dbReference>
<dbReference type="SUPFAM" id="SSF103473">
    <property type="entry name" value="MFS general substrate transporter"/>
    <property type="match status" value="1"/>
</dbReference>
<feature type="transmembrane region" description="Helical" evidence="6">
    <location>
        <begin position="229"/>
        <end position="249"/>
    </location>
</feature>
<dbReference type="Gene3D" id="1.20.1250.20">
    <property type="entry name" value="MFS general substrate transporter like domains"/>
    <property type="match status" value="1"/>
</dbReference>
<keyword evidence="3 6" id="KW-0812">Transmembrane</keyword>
<evidence type="ECO:0000313" key="8">
    <source>
        <dbReference type="Proteomes" id="UP001049518"/>
    </source>
</evidence>
<evidence type="ECO:0000256" key="4">
    <source>
        <dbReference type="ARBA" id="ARBA00022989"/>
    </source>
</evidence>
<dbReference type="PANTHER" id="PTHR23513:SF11">
    <property type="entry name" value="STAPHYLOFERRIN A TRANSPORTER"/>
    <property type="match status" value="1"/>
</dbReference>
<protein>
    <submittedName>
        <fullName evidence="7">MFS transporter</fullName>
    </submittedName>
</protein>
<gene>
    <name evidence="7" type="ORF">AGRA3207_000504</name>
</gene>
<name>A0ABX8QME4_9ACTN</name>
<evidence type="ECO:0000256" key="2">
    <source>
        <dbReference type="ARBA" id="ARBA00022475"/>
    </source>
</evidence>
<dbReference type="InterPro" id="IPR036259">
    <property type="entry name" value="MFS_trans_sf"/>
</dbReference>
<dbReference type="RefSeq" id="WP_231332931.1">
    <property type="nucleotide sequence ID" value="NZ_CP059572.1"/>
</dbReference>
<evidence type="ECO:0000256" key="5">
    <source>
        <dbReference type="ARBA" id="ARBA00023136"/>
    </source>
</evidence>
<feature type="transmembrane region" description="Helical" evidence="6">
    <location>
        <begin position="374"/>
        <end position="395"/>
    </location>
</feature>
<organism evidence="7 8">
    <name type="scientific">Actinomadura graeca</name>
    <dbReference type="NCBI Taxonomy" id="2750812"/>
    <lineage>
        <taxon>Bacteria</taxon>
        <taxon>Bacillati</taxon>
        <taxon>Actinomycetota</taxon>
        <taxon>Actinomycetes</taxon>
        <taxon>Streptosporangiales</taxon>
        <taxon>Thermomonosporaceae</taxon>
        <taxon>Actinomadura</taxon>
    </lineage>
</organism>
<dbReference type="EMBL" id="CP059572">
    <property type="protein sequence ID" value="QXJ19895.1"/>
    <property type="molecule type" value="Genomic_DNA"/>
</dbReference>
<evidence type="ECO:0000256" key="3">
    <source>
        <dbReference type="ARBA" id="ARBA00022692"/>
    </source>
</evidence>
<feature type="transmembrane region" description="Helical" evidence="6">
    <location>
        <begin position="55"/>
        <end position="75"/>
    </location>
</feature>
<keyword evidence="5 6" id="KW-0472">Membrane</keyword>
<feature type="transmembrane region" description="Helical" evidence="6">
    <location>
        <begin position="87"/>
        <end position="105"/>
    </location>
</feature>
<comment type="subcellular location">
    <subcellularLocation>
        <location evidence="1">Cell membrane</location>
        <topology evidence="1">Multi-pass membrane protein</topology>
    </subcellularLocation>
</comment>
<proteinExistence type="predicted"/>
<reference evidence="7" key="1">
    <citation type="submission" date="2020-07" db="EMBL/GenBank/DDBJ databases">
        <authorList>
            <person name="Tarantini F.S."/>
            <person name="Hong K.W."/>
            <person name="Chan K.G."/>
        </authorList>
    </citation>
    <scope>NUCLEOTIDE SEQUENCE</scope>
    <source>
        <strain evidence="7">32-07</strain>
    </source>
</reference>
<evidence type="ECO:0000256" key="1">
    <source>
        <dbReference type="ARBA" id="ARBA00004651"/>
    </source>
</evidence>